<accession>A0A087T4P0</accession>
<keyword evidence="4 9" id="KW-0863">Zinc-finger</keyword>
<dbReference type="InterPro" id="IPR014896">
    <property type="entry name" value="NHR2"/>
</dbReference>
<dbReference type="GO" id="GO:0003714">
    <property type="term" value="F:transcription corepressor activity"/>
    <property type="evidence" value="ECO:0007669"/>
    <property type="project" value="InterPro"/>
</dbReference>
<dbReference type="Gene3D" id="6.10.250.230">
    <property type="match status" value="1"/>
</dbReference>
<feature type="compositionally biased region" description="Low complexity" evidence="11">
    <location>
        <begin position="27"/>
        <end position="62"/>
    </location>
</feature>
<evidence type="ECO:0000259" key="12">
    <source>
        <dbReference type="PROSITE" id="PS50865"/>
    </source>
</evidence>
<feature type="compositionally biased region" description="Basic and acidic residues" evidence="11">
    <location>
        <begin position="210"/>
        <end position="229"/>
    </location>
</feature>
<feature type="domain" description="MYND-type" evidence="12">
    <location>
        <begin position="472"/>
        <end position="508"/>
    </location>
</feature>
<dbReference type="InterPro" id="IPR013289">
    <property type="entry name" value="CBFA2T1/2/3"/>
</dbReference>
<keyword evidence="15" id="KW-1185">Reference proteome</keyword>
<dbReference type="STRING" id="407821.A0A087T4P0"/>
<evidence type="ECO:0000256" key="2">
    <source>
        <dbReference type="ARBA" id="ARBA00022491"/>
    </source>
</evidence>
<dbReference type="SMART" id="SM00549">
    <property type="entry name" value="TAFH"/>
    <property type="match status" value="1"/>
</dbReference>
<evidence type="ECO:0000256" key="10">
    <source>
        <dbReference type="SAM" id="Coils"/>
    </source>
</evidence>
<evidence type="ECO:0000313" key="15">
    <source>
        <dbReference type="Proteomes" id="UP000054359"/>
    </source>
</evidence>
<dbReference type="SUPFAM" id="SSF144232">
    <property type="entry name" value="HIT/MYND zinc finger-like"/>
    <property type="match status" value="1"/>
</dbReference>
<dbReference type="InterPro" id="IPR003894">
    <property type="entry name" value="TAFH_NHR1"/>
</dbReference>
<feature type="compositionally biased region" description="Low complexity" evidence="11">
    <location>
        <begin position="510"/>
        <end position="524"/>
    </location>
</feature>
<evidence type="ECO:0000256" key="5">
    <source>
        <dbReference type="ARBA" id="ARBA00022833"/>
    </source>
</evidence>
<comment type="subcellular location">
    <subcellularLocation>
        <location evidence="1">Nucleus</location>
    </subcellularLocation>
</comment>
<proteinExistence type="predicted"/>
<feature type="coiled-coil region" evidence="10">
    <location>
        <begin position="411"/>
        <end position="460"/>
    </location>
</feature>
<dbReference type="Pfam" id="PF08788">
    <property type="entry name" value="NHR2"/>
    <property type="match status" value="1"/>
</dbReference>
<keyword evidence="5" id="KW-0862">Zinc</keyword>
<dbReference type="SUPFAM" id="SSF158553">
    <property type="entry name" value="TAFH domain-like"/>
    <property type="match status" value="1"/>
</dbReference>
<evidence type="ECO:0000256" key="1">
    <source>
        <dbReference type="ARBA" id="ARBA00004123"/>
    </source>
</evidence>
<dbReference type="PROSITE" id="PS50865">
    <property type="entry name" value="ZF_MYND_2"/>
    <property type="match status" value="1"/>
</dbReference>
<name>A0A087T4P0_STEMI</name>
<dbReference type="GO" id="GO:0006351">
    <property type="term" value="P:DNA-templated transcription"/>
    <property type="evidence" value="ECO:0007669"/>
    <property type="project" value="InterPro"/>
</dbReference>
<keyword evidence="8" id="KW-0539">Nucleus</keyword>
<dbReference type="PROSITE" id="PS01360">
    <property type="entry name" value="ZF_MYND_1"/>
    <property type="match status" value="1"/>
</dbReference>
<evidence type="ECO:0000313" key="14">
    <source>
        <dbReference type="EMBL" id="KFM60079.1"/>
    </source>
</evidence>
<dbReference type="FunFam" id="6.10.140.2220:FF:000001">
    <property type="entry name" value="CBFA2/RUNX1 translocation partner 3"/>
    <property type="match status" value="1"/>
</dbReference>
<keyword evidence="3" id="KW-0479">Metal-binding</keyword>
<evidence type="ECO:0000256" key="11">
    <source>
        <dbReference type="SAM" id="MobiDB-lite"/>
    </source>
</evidence>
<feature type="region of interest" description="Disordered" evidence="11">
    <location>
        <begin position="208"/>
        <end position="270"/>
    </location>
</feature>
<dbReference type="FunFam" id="1.20.120.1110:FF:000001">
    <property type="entry name" value="RUNX1 translocation partner 1"/>
    <property type="match status" value="1"/>
</dbReference>
<keyword evidence="10" id="KW-0175">Coiled coil</keyword>
<feature type="region of interest" description="Disordered" evidence="11">
    <location>
        <begin position="15"/>
        <end position="71"/>
    </location>
</feature>
<dbReference type="AlphaFoldDB" id="A0A087T4P0"/>
<evidence type="ECO:0000256" key="7">
    <source>
        <dbReference type="ARBA" id="ARBA00023163"/>
    </source>
</evidence>
<dbReference type="PANTHER" id="PTHR10379">
    <property type="entry name" value="MTG8 ETO EIGHT TWENTY ONE PROTEIN"/>
    <property type="match status" value="1"/>
</dbReference>
<dbReference type="GO" id="GO:0005634">
    <property type="term" value="C:nucleus"/>
    <property type="evidence" value="ECO:0007669"/>
    <property type="project" value="UniProtKB-SubCell"/>
</dbReference>
<dbReference type="OrthoDB" id="2951111at2759"/>
<dbReference type="PRINTS" id="PR01875">
    <property type="entry name" value="ETOFAMILY"/>
</dbReference>
<dbReference type="Pfam" id="PF07531">
    <property type="entry name" value="TAFH"/>
    <property type="match status" value="1"/>
</dbReference>
<dbReference type="InterPro" id="IPR002893">
    <property type="entry name" value="Znf_MYND"/>
</dbReference>
<dbReference type="GO" id="GO:0008270">
    <property type="term" value="F:zinc ion binding"/>
    <property type="evidence" value="ECO:0007669"/>
    <property type="project" value="UniProtKB-KW"/>
</dbReference>
<organism evidence="14 15">
    <name type="scientific">Stegodyphus mimosarum</name>
    <name type="common">African social velvet spider</name>
    <dbReference type="NCBI Taxonomy" id="407821"/>
    <lineage>
        <taxon>Eukaryota</taxon>
        <taxon>Metazoa</taxon>
        <taxon>Ecdysozoa</taxon>
        <taxon>Arthropoda</taxon>
        <taxon>Chelicerata</taxon>
        <taxon>Arachnida</taxon>
        <taxon>Araneae</taxon>
        <taxon>Araneomorphae</taxon>
        <taxon>Entelegynae</taxon>
        <taxon>Eresoidea</taxon>
        <taxon>Eresidae</taxon>
        <taxon>Stegodyphus</taxon>
    </lineage>
</organism>
<feature type="region of interest" description="Disordered" evidence="11">
    <location>
        <begin position="508"/>
        <end position="548"/>
    </location>
</feature>
<keyword evidence="6" id="KW-0805">Transcription regulation</keyword>
<protein>
    <submittedName>
        <fullName evidence="14">Protein CBFA2T1</fullName>
    </submittedName>
</protein>
<dbReference type="Pfam" id="PF01753">
    <property type="entry name" value="zf-MYND"/>
    <property type="match status" value="1"/>
</dbReference>
<evidence type="ECO:0000256" key="4">
    <source>
        <dbReference type="ARBA" id="ARBA00022771"/>
    </source>
</evidence>
<dbReference type="Proteomes" id="UP000054359">
    <property type="component" value="Unassembled WGS sequence"/>
</dbReference>
<sequence length="548" mass="60831">MILCEDVTSADVVRMPESPSAVKQQLAAPSSGRSSAPISSHKISSGMNGAHSPHSSTPSGRTPSPPGVATSVVTLPAAAPPVNGPPDLGIGVNVRPLSKLKRFLTTLQQFGADISPETGERMHGLILGLVSSTLPIEEFHQKVQDLTNYPLRPFVVPFLKSNLPLLHAELLHFARLAKQTPQQYIRQHEQLIIEPGSHASGEPFEIFQTDAKENIKRRTPPETRSRENGYSDNSSDGPPPAKRQQTLPSPTLGARISPAGAPNHLPPSLNFRFEEGLYRDRERDRYERYDRYDRELCRPYYSSVHRDFTDDRDMEDEWKNIHTMLNCILGMVEKTKRALAILQHRSYSDRQDVALWRSRHLDGTEFDIKKRAADILPHYKASEEVRRRPVSEGLVAQRQPPLLPLPEDAVHEVKRQAVAELQKAVTAAENKASELLAAERAKMERMLSEARRQAAEETMAAINHQDESTESCWNCGRKANETCSGCNIARYCGAFCQHKDWENHHRACGATSSSNHASPSSTPPVGKQSPNPPARTIAVDGPKAEVKN</sequence>
<dbReference type="PROSITE" id="PS51119">
    <property type="entry name" value="TAFH"/>
    <property type="match status" value="1"/>
</dbReference>
<dbReference type="EMBL" id="KK113388">
    <property type="protein sequence ID" value="KFM60079.1"/>
    <property type="molecule type" value="Genomic_DNA"/>
</dbReference>
<feature type="non-terminal residue" evidence="14">
    <location>
        <position position="548"/>
    </location>
</feature>
<evidence type="ECO:0000256" key="6">
    <source>
        <dbReference type="ARBA" id="ARBA00023015"/>
    </source>
</evidence>
<evidence type="ECO:0000256" key="9">
    <source>
        <dbReference type="PROSITE-ProRule" id="PRU00134"/>
    </source>
</evidence>
<dbReference type="OMA" id="RASDPFY"/>
<reference evidence="14 15" key="1">
    <citation type="submission" date="2013-11" db="EMBL/GenBank/DDBJ databases">
        <title>Genome sequencing of Stegodyphus mimosarum.</title>
        <authorList>
            <person name="Bechsgaard J."/>
        </authorList>
    </citation>
    <scope>NUCLEOTIDE SEQUENCE [LARGE SCALE GENOMIC DNA]</scope>
</reference>
<feature type="domain" description="TAFH" evidence="13">
    <location>
        <begin position="94"/>
        <end position="189"/>
    </location>
</feature>
<evidence type="ECO:0000256" key="8">
    <source>
        <dbReference type="ARBA" id="ARBA00023242"/>
    </source>
</evidence>
<dbReference type="PANTHER" id="PTHR10379:SF14">
    <property type="entry name" value="NERVY, ISOFORM D"/>
    <property type="match status" value="1"/>
</dbReference>
<keyword evidence="2" id="KW-0678">Repressor</keyword>
<keyword evidence="7" id="KW-0804">Transcription</keyword>
<evidence type="ECO:0000259" key="13">
    <source>
        <dbReference type="PROSITE" id="PS51119"/>
    </source>
</evidence>
<gene>
    <name evidence="14" type="ORF">X975_01238</name>
</gene>
<dbReference type="Gene3D" id="1.20.120.1110">
    <property type="entry name" value="TAFH/NHR1 domain"/>
    <property type="match status" value="1"/>
</dbReference>
<dbReference type="InterPro" id="IPR037249">
    <property type="entry name" value="TAFH/NHR1_dom_sf"/>
</dbReference>
<dbReference type="Gene3D" id="6.10.140.2220">
    <property type="match status" value="1"/>
</dbReference>
<evidence type="ECO:0000256" key="3">
    <source>
        <dbReference type="ARBA" id="ARBA00022723"/>
    </source>
</evidence>